<dbReference type="Gene3D" id="3.40.50.1820">
    <property type="entry name" value="alpha/beta hydrolase"/>
    <property type="match status" value="1"/>
</dbReference>
<proteinExistence type="inferred from homology"/>
<dbReference type="InterPro" id="IPR019819">
    <property type="entry name" value="Carboxylesterase_B_CS"/>
</dbReference>
<keyword evidence="2 3" id="KW-0378">Hydrolase</keyword>
<comment type="similarity">
    <text evidence="1 3">Belongs to the type-B carboxylesterase/lipase family.</text>
</comment>
<dbReference type="AlphaFoldDB" id="A0A7F8PXJ5"/>
<evidence type="ECO:0000313" key="5">
    <source>
        <dbReference type="Proteomes" id="UP000245341"/>
    </source>
</evidence>
<dbReference type="PANTHER" id="PTHR11559">
    <property type="entry name" value="CARBOXYLESTERASE"/>
    <property type="match status" value="1"/>
</dbReference>
<dbReference type="OrthoDB" id="3200163at2759"/>
<evidence type="ECO:0000259" key="4">
    <source>
        <dbReference type="Pfam" id="PF00135"/>
    </source>
</evidence>
<evidence type="ECO:0000256" key="2">
    <source>
        <dbReference type="ARBA" id="ARBA00022801"/>
    </source>
</evidence>
<dbReference type="InterPro" id="IPR019826">
    <property type="entry name" value="Carboxylesterase_B_AS"/>
</dbReference>
<dbReference type="EC" id="3.1.1.-" evidence="3"/>
<dbReference type="SUPFAM" id="SSF53474">
    <property type="entry name" value="alpha/beta-Hydrolases"/>
    <property type="match status" value="1"/>
</dbReference>
<name>A0A7F8PXJ5_LEPWE</name>
<accession>A0A7F8PXJ5</accession>
<protein>
    <recommendedName>
        <fullName evidence="3">Carboxylic ester hydrolase</fullName>
        <ecNumber evidence="3">3.1.1.-</ecNumber>
    </recommendedName>
</protein>
<dbReference type="GeneID" id="102733529"/>
<keyword evidence="5" id="KW-1185">Reference proteome</keyword>
<evidence type="ECO:0000313" key="6">
    <source>
        <dbReference type="RefSeq" id="XP_030873770.1"/>
    </source>
</evidence>
<evidence type="ECO:0000256" key="1">
    <source>
        <dbReference type="ARBA" id="ARBA00005964"/>
    </source>
</evidence>
<feature type="domain" description="Carboxylesterase type B" evidence="4">
    <location>
        <begin position="14"/>
        <end position="143"/>
    </location>
</feature>
<dbReference type="RefSeq" id="XP_030873770.1">
    <property type="nucleotide sequence ID" value="XM_031017910.1"/>
</dbReference>
<dbReference type="KEGG" id="lww:102733529"/>
<gene>
    <name evidence="6" type="primary">LOC102733529</name>
</gene>
<dbReference type="Pfam" id="PF00135">
    <property type="entry name" value="COesterase"/>
    <property type="match status" value="1"/>
</dbReference>
<reference evidence="6" key="1">
    <citation type="submission" date="2025-08" db="UniProtKB">
        <authorList>
            <consortium name="RefSeq"/>
        </authorList>
    </citation>
    <scope>IDENTIFICATION</scope>
    <source>
        <tissue evidence="6">Liver</tissue>
    </source>
</reference>
<dbReference type="InterPro" id="IPR050309">
    <property type="entry name" value="Type-B_Carboxylest/Lipase"/>
</dbReference>
<dbReference type="GO" id="GO:0016787">
    <property type="term" value="F:hydrolase activity"/>
    <property type="evidence" value="ECO:0007669"/>
    <property type="project" value="UniProtKB-KW"/>
</dbReference>
<dbReference type="PROSITE" id="PS00941">
    <property type="entry name" value="CARBOXYLESTERASE_B_2"/>
    <property type="match status" value="1"/>
</dbReference>
<sequence>MAGQLLSELFTNRKENIAFKFSEDCLYLNIYTPADLTKKSRLPVMVWIHGGGLVVGGASTYDGLALSAHENVVVVAIQYRLGIWGFFSTGDEHSLGNWGHLDQLAALRWVQENIANFGGNPGSVTIFGESAGGESVSVLVSVPGPDMAADGTPWCLWTNWQLYLQDLDSVLTLLCTASVGGELMAELSLAPRRLRA</sequence>
<dbReference type="Proteomes" id="UP000245341">
    <property type="component" value="Unplaced"/>
</dbReference>
<dbReference type="InterPro" id="IPR002018">
    <property type="entry name" value="CarbesteraseB"/>
</dbReference>
<dbReference type="PROSITE" id="PS00122">
    <property type="entry name" value="CARBOXYLESTERASE_B_1"/>
    <property type="match status" value="1"/>
</dbReference>
<dbReference type="InterPro" id="IPR029058">
    <property type="entry name" value="AB_hydrolase_fold"/>
</dbReference>
<evidence type="ECO:0000256" key="3">
    <source>
        <dbReference type="RuleBase" id="RU361235"/>
    </source>
</evidence>
<organism evidence="5 6">
    <name type="scientific">Leptonychotes weddellii</name>
    <name type="common">Weddell seal</name>
    <name type="synonym">Otaria weddellii</name>
    <dbReference type="NCBI Taxonomy" id="9713"/>
    <lineage>
        <taxon>Eukaryota</taxon>
        <taxon>Metazoa</taxon>
        <taxon>Chordata</taxon>
        <taxon>Craniata</taxon>
        <taxon>Vertebrata</taxon>
        <taxon>Euteleostomi</taxon>
        <taxon>Mammalia</taxon>
        <taxon>Eutheria</taxon>
        <taxon>Laurasiatheria</taxon>
        <taxon>Carnivora</taxon>
        <taxon>Caniformia</taxon>
        <taxon>Pinnipedia</taxon>
        <taxon>Phocidae</taxon>
        <taxon>Monachinae</taxon>
        <taxon>Lobodontini</taxon>
        <taxon>Leptonychotes</taxon>
    </lineage>
</organism>